<dbReference type="EMBL" id="SOZI01000155">
    <property type="protein sequence ID" value="TNY18114.1"/>
    <property type="molecule type" value="Genomic_DNA"/>
</dbReference>
<gene>
    <name evidence="2" type="ORF">DMC30DRAFT_73129</name>
</gene>
<name>A0A5C5FQA4_9BASI</name>
<evidence type="ECO:0000256" key="1">
    <source>
        <dbReference type="SAM" id="MobiDB-lite"/>
    </source>
</evidence>
<protein>
    <submittedName>
        <fullName evidence="2">Uncharacterized protein</fullName>
    </submittedName>
</protein>
<feature type="region of interest" description="Disordered" evidence="1">
    <location>
        <begin position="1"/>
        <end position="60"/>
    </location>
</feature>
<reference evidence="2 3" key="1">
    <citation type="submission" date="2019-03" db="EMBL/GenBank/DDBJ databases">
        <title>Rhodosporidium diobovatum UCD-FST 08-225 genome sequencing, assembly, and annotation.</title>
        <authorList>
            <person name="Fakankun I.U."/>
            <person name="Fristensky B."/>
            <person name="Levin D.B."/>
        </authorList>
    </citation>
    <scope>NUCLEOTIDE SEQUENCE [LARGE SCALE GENOMIC DNA]</scope>
    <source>
        <strain evidence="2 3">UCD-FST 08-225</strain>
    </source>
</reference>
<organism evidence="2 3">
    <name type="scientific">Rhodotorula diobovata</name>
    <dbReference type="NCBI Taxonomy" id="5288"/>
    <lineage>
        <taxon>Eukaryota</taxon>
        <taxon>Fungi</taxon>
        <taxon>Dikarya</taxon>
        <taxon>Basidiomycota</taxon>
        <taxon>Pucciniomycotina</taxon>
        <taxon>Microbotryomycetes</taxon>
        <taxon>Sporidiobolales</taxon>
        <taxon>Sporidiobolaceae</taxon>
        <taxon>Rhodotorula</taxon>
    </lineage>
</organism>
<feature type="compositionally biased region" description="Basic residues" evidence="1">
    <location>
        <begin position="51"/>
        <end position="60"/>
    </location>
</feature>
<evidence type="ECO:0000313" key="3">
    <source>
        <dbReference type="Proteomes" id="UP000311382"/>
    </source>
</evidence>
<keyword evidence="3" id="KW-1185">Reference proteome</keyword>
<accession>A0A5C5FQA4</accession>
<sequence>MPAKVPRRLPAPPPAPAPDMAHGPASSPGDPPGSDDGGSCGVCMSLPSPRSARRRARYLTTRRPRLRAHLRRRVLLEVRSRIAAPLRASAFSPSRSDRLADSTCDLSSVAHRRPGSYQLAAASSDPSFLPAAPPIDNPFAVKLPSDRPCSALRQFTRAPASACRTTFAPRKPDDRHRSLR</sequence>
<dbReference type="AlphaFoldDB" id="A0A5C5FQA4"/>
<proteinExistence type="predicted"/>
<comment type="caution">
    <text evidence="2">The sequence shown here is derived from an EMBL/GenBank/DDBJ whole genome shotgun (WGS) entry which is preliminary data.</text>
</comment>
<dbReference type="Proteomes" id="UP000311382">
    <property type="component" value="Unassembled WGS sequence"/>
</dbReference>
<feature type="compositionally biased region" description="Low complexity" evidence="1">
    <location>
        <begin position="18"/>
        <end position="34"/>
    </location>
</feature>
<evidence type="ECO:0000313" key="2">
    <source>
        <dbReference type="EMBL" id="TNY18114.1"/>
    </source>
</evidence>